<dbReference type="SMART" id="SM00879">
    <property type="entry name" value="Brix"/>
    <property type="match status" value="1"/>
</dbReference>
<dbReference type="GO" id="GO:0000470">
    <property type="term" value="P:maturation of LSU-rRNA"/>
    <property type="evidence" value="ECO:0007669"/>
    <property type="project" value="TreeGrafter"/>
</dbReference>
<dbReference type="Proteomes" id="UP000192501">
    <property type="component" value="Unassembled WGS sequence"/>
</dbReference>
<evidence type="ECO:0000259" key="1">
    <source>
        <dbReference type="PROSITE" id="PS50833"/>
    </source>
</evidence>
<organism evidence="2 3">
    <name type="scientific">Hepatospora eriocheir</name>
    <dbReference type="NCBI Taxonomy" id="1081669"/>
    <lineage>
        <taxon>Eukaryota</taxon>
        <taxon>Fungi</taxon>
        <taxon>Fungi incertae sedis</taxon>
        <taxon>Microsporidia</taxon>
        <taxon>Hepatosporidae</taxon>
        <taxon>Hepatospora</taxon>
    </lineage>
</organism>
<dbReference type="PROSITE" id="PS50833">
    <property type="entry name" value="BRIX"/>
    <property type="match status" value="1"/>
</dbReference>
<dbReference type="InterPro" id="IPR044281">
    <property type="entry name" value="IMP4/RPF1"/>
</dbReference>
<sequence>MSEKSEDVKIYFLFDNNLHKKSVELLEELMSVIPNSVKSYKNSDEMKHLNYIKVHEDIGPQYLIINQPNFSRIVFKIIHFKSRADLGFTKQPIISKNYNLVLNNFTSDLGIKVANQLMEIYSDCKLNSNQVINFSVHKDFIYFRFYRFKISVSKTDLEKEKVLFHQLGPQLTLRLWRMTEVIEGKEKIYNYEKYIKHANLL</sequence>
<dbReference type="GO" id="GO:0030687">
    <property type="term" value="C:preribosome, large subunit precursor"/>
    <property type="evidence" value="ECO:0007669"/>
    <property type="project" value="TreeGrafter"/>
</dbReference>
<dbReference type="EMBL" id="LTAI01000107">
    <property type="protein sequence ID" value="ORD99821.1"/>
    <property type="molecule type" value="Genomic_DNA"/>
</dbReference>
<feature type="domain" description="Brix" evidence="1">
    <location>
        <begin position="8"/>
        <end position="184"/>
    </location>
</feature>
<dbReference type="PANTHER" id="PTHR22734">
    <property type="entry name" value="U3 SMALL NUCLEOLAR RIBONUCLEOPROTEIN PROTEIN IMP4"/>
    <property type="match status" value="1"/>
</dbReference>
<dbReference type="AlphaFoldDB" id="A0A1X0QJ90"/>
<dbReference type="PANTHER" id="PTHR22734:SF3">
    <property type="entry name" value="RIBOSOME PRODUCTION FACTOR 1"/>
    <property type="match status" value="1"/>
</dbReference>
<dbReference type="Pfam" id="PF04427">
    <property type="entry name" value="Brix"/>
    <property type="match status" value="1"/>
</dbReference>
<dbReference type="InterPro" id="IPR007109">
    <property type="entry name" value="Brix"/>
</dbReference>
<name>A0A1X0QJ90_9MICR</name>
<proteinExistence type="predicted"/>
<dbReference type="GO" id="GO:0005730">
    <property type="term" value="C:nucleolus"/>
    <property type="evidence" value="ECO:0007669"/>
    <property type="project" value="TreeGrafter"/>
</dbReference>
<dbReference type="SUPFAM" id="SSF52954">
    <property type="entry name" value="Class II aaRS ABD-related"/>
    <property type="match status" value="1"/>
</dbReference>
<comment type="caution">
    <text evidence="2">The sequence shown here is derived from an EMBL/GenBank/DDBJ whole genome shotgun (WGS) entry which is preliminary data.</text>
</comment>
<evidence type="ECO:0000313" key="3">
    <source>
        <dbReference type="Proteomes" id="UP000192501"/>
    </source>
</evidence>
<gene>
    <name evidence="2" type="primary">RPF1</name>
    <name evidence="2" type="ORF">A0H76_120</name>
</gene>
<evidence type="ECO:0000313" key="2">
    <source>
        <dbReference type="EMBL" id="ORD99821.1"/>
    </source>
</evidence>
<dbReference type="GO" id="GO:0000460">
    <property type="term" value="P:maturation of 5.8S rRNA"/>
    <property type="evidence" value="ECO:0007669"/>
    <property type="project" value="TreeGrafter"/>
</dbReference>
<dbReference type="GO" id="GO:0042134">
    <property type="term" value="F:rRNA primary transcript binding"/>
    <property type="evidence" value="ECO:0007669"/>
    <property type="project" value="InterPro"/>
</dbReference>
<dbReference type="VEuPathDB" id="MicrosporidiaDB:A0H76_120"/>
<protein>
    <submittedName>
        <fullName evidence="2">RPF1</fullName>
    </submittedName>
</protein>
<reference evidence="2 3" key="1">
    <citation type="journal article" date="2017" name="Environ. Microbiol.">
        <title>Decay of the glycolytic pathway and adaptation to intranuclear parasitism within Enterocytozoonidae microsporidia.</title>
        <authorList>
            <person name="Wiredu Boakye D."/>
            <person name="Jaroenlak P."/>
            <person name="Prachumwat A."/>
            <person name="Williams T.A."/>
            <person name="Bateman K.S."/>
            <person name="Itsathitphaisarn O."/>
            <person name="Sritunyalucksana K."/>
            <person name="Paszkiewicz K.H."/>
            <person name="Moore K.A."/>
            <person name="Stentiford G.D."/>
            <person name="Williams B.A."/>
        </authorList>
    </citation>
    <scope>NUCLEOTIDE SEQUENCE [LARGE SCALE GENOMIC DNA]</scope>
    <source>
        <strain evidence="3">canceri</strain>
    </source>
</reference>
<accession>A0A1X0QJ90</accession>